<dbReference type="PANTHER" id="PTHR41786:SF1">
    <property type="entry name" value="6-HYDROXYMETHYLPTERIN DIPHOSPHOKINASE MPTE-LIKE DOMAIN-CONTAINING PROTEIN"/>
    <property type="match status" value="1"/>
</dbReference>
<sequence length="576" mass="67057">MKKIKTSDGFFVTRIKKEREYHFLADQTNYRNEITNLLETLEDLKFDSLIFLFGVDTGSYLPELKKRLCQKNQVFIFEPNKTIHRRFTLDLEDNIKLVYYQEDIVKQIFEETINFKNFNNIFFYSFGNYSTLYKKEYERLIEHLDWTIIKSASQVSLAKRFKKIFVKNMIANMKIIPESTPIHRYLFSNTGVPAIVVSGGASLDKNMEDMKRYKDLVKNCFVITGSRTVDALIKNGILPDMIVSVDPVNANFDMMKDHLGLKVPLAFYEYSNRYLLKNYQGEKIFISMLLSRTIKGMEHLKAVYCGGSVSHACIDIANMLGCSPILLTGQDLAYTHQKHHADSATFSYDSTLDYRPQTFVKDIYGNLIGTTVTLDYFRKNLELYISQYKDLERVRFYNCSYGARIEGAPHKELSEILFQTDFSKKKIPCLPSHELTLDAKETIDSLMDFLEDSLTKTDQGLELCQLIRLENKTKSLVEVEEDDIDLQRILYILQLVNSFENNSYSSYLGGYFSEFLYEIKEKNISMQAKDYDKLTSDLQYQASFFNEYFLKLHQILSEVKETASITVSEFYESHIV</sequence>
<name>A0A419TCJ9_9FIRM</name>
<dbReference type="PANTHER" id="PTHR41786">
    <property type="entry name" value="MOTILITY ACCESSORY FACTOR MAF"/>
    <property type="match status" value="1"/>
</dbReference>
<evidence type="ECO:0000259" key="1">
    <source>
        <dbReference type="Pfam" id="PF01973"/>
    </source>
</evidence>
<reference evidence="2 3" key="1">
    <citation type="submission" date="2016-08" db="EMBL/GenBank/DDBJ databases">
        <title>A new outlook on sporulation: Clostridium algidixylanolyticum.</title>
        <authorList>
            <person name="Poppleton D.I."/>
            <person name="Gribaldo S."/>
        </authorList>
    </citation>
    <scope>NUCLEOTIDE SEQUENCE [LARGE SCALE GENOMIC DNA]</scope>
    <source>
        <strain evidence="2 3">SPL73</strain>
    </source>
</reference>
<comment type="caution">
    <text evidence="2">The sequence shown here is derived from an EMBL/GenBank/DDBJ whole genome shotgun (WGS) entry which is preliminary data.</text>
</comment>
<dbReference type="Pfam" id="PF01973">
    <property type="entry name" value="MptE-like"/>
    <property type="match status" value="1"/>
</dbReference>
<evidence type="ECO:0000313" key="3">
    <source>
        <dbReference type="Proteomes" id="UP000284277"/>
    </source>
</evidence>
<protein>
    <recommendedName>
        <fullName evidence="1">6-hydroxymethylpterin diphosphokinase MptE-like domain-containing protein</fullName>
    </recommendedName>
</protein>
<proteinExistence type="predicted"/>
<dbReference type="RefSeq" id="WP_158584968.1">
    <property type="nucleotide sequence ID" value="NZ_MCIA01000001.1"/>
</dbReference>
<dbReference type="AlphaFoldDB" id="A0A419TCJ9"/>
<accession>A0A419TCJ9</accession>
<gene>
    <name evidence="2" type="ORF">BET01_02425</name>
</gene>
<organism evidence="2 3">
    <name type="scientific">Lacrimispora algidixylanolytica</name>
    <dbReference type="NCBI Taxonomy" id="94868"/>
    <lineage>
        <taxon>Bacteria</taxon>
        <taxon>Bacillati</taxon>
        <taxon>Bacillota</taxon>
        <taxon>Clostridia</taxon>
        <taxon>Lachnospirales</taxon>
        <taxon>Lachnospiraceae</taxon>
        <taxon>Lacrimispora</taxon>
    </lineage>
</organism>
<dbReference type="EMBL" id="MCIA01000001">
    <property type="protein sequence ID" value="RKD35219.1"/>
    <property type="molecule type" value="Genomic_DNA"/>
</dbReference>
<feature type="domain" description="6-hydroxymethylpterin diphosphokinase MptE-like" evidence="1">
    <location>
        <begin position="167"/>
        <end position="336"/>
    </location>
</feature>
<dbReference type="Proteomes" id="UP000284277">
    <property type="component" value="Unassembled WGS sequence"/>
</dbReference>
<evidence type="ECO:0000313" key="2">
    <source>
        <dbReference type="EMBL" id="RKD35219.1"/>
    </source>
</evidence>
<dbReference type="InterPro" id="IPR002826">
    <property type="entry name" value="MptE-like"/>
</dbReference>
<dbReference type="OrthoDB" id="5291305at2"/>
<keyword evidence="3" id="KW-1185">Reference proteome</keyword>